<dbReference type="SMART" id="SM00958">
    <property type="entry name" value="SecA_PP_bind"/>
    <property type="match status" value="1"/>
</dbReference>
<dbReference type="AlphaFoldDB" id="A0A8F0F730"/>
<feature type="binding site" evidence="10">
    <location>
        <position position="490"/>
    </location>
    <ligand>
        <name>ATP</name>
        <dbReference type="ChEBI" id="CHEBI:30616"/>
    </ligand>
</feature>
<comment type="similarity">
    <text evidence="2 10 11">Belongs to the SecA family.</text>
</comment>
<dbReference type="InterPro" id="IPR011130">
    <property type="entry name" value="SecA_preprotein_X-link_dom"/>
</dbReference>
<dbReference type="Gene3D" id="1.10.3060.10">
    <property type="entry name" value="Helical scaffold and wing domains of SecA"/>
    <property type="match status" value="1"/>
</dbReference>
<evidence type="ECO:0000256" key="1">
    <source>
        <dbReference type="ARBA" id="ARBA00004170"/>
    </source>
</evidence>
<dbReference type="Gene3D" id="3.40.50.300">
    <property type="entry name" value="P-loop containing nucleotide triphosphate hydrolases"/>
    <property type="match status" value="2"/>
</dbReference>
<keyword evidence="10" id="KW-1003">Cell membrane</keyword>
<reference evidence="14" key="1">
    <citation type="journal article" date="2021" name="Genome Biol. Evol.">
        <title>Genomic rearrangements and sequence evolution across brown algal organelles.</title>
        <authorList>
            <person name="Starko S."/>
            <person name="Bringloe T.T."/>
            <person name="Gomez M.S."/>
            <person name="Darby H."/>
            <person name="Graham S.W."/>
            <person name="Martone P.T."/>
        </authorList>
    </citation>
    <scope>NUCLEOTIDE SEQUENCE</scope>
</reference>
<keyword evidence="10" id="KW-0963">Cytoplasm</keyword>
<feature type="binding site" evidence="10">
    <location>
        <position position="82"/>
    </location>
    <ligand>
        <name>ATP</name>
        <dbReference type="ChEBI" id="CHEBI:30616"/>
    </ligand>
</feature>
<keyword evidence="3 10" id="KW-0813">Transport</keyword>
<name>A0A8F0F730_9PHAE</name>
<dbReference type="GO" id="GO:0005524">
    <property type="term" value="F:ATP binding"/>
    <property type="evidence" value="ECO:0007669"/>
    <property type="project" value="UniProtKB-UniRule"/>
</dbReference>
<feature type="domain" description="SecA family profile" evidence="13">
    <location>
        <begin position="1"/>
        <end position="661"/>
    </location>
</feature>
<dbReference type="InterPro" id="IPR044722">
    <property type="entry name" value="SecA_SF2_C"/>
</dbReference>
<evidence type="ECO:0000256" key="4">
    <source>
        <dbReference type="ARBA" id="ARBA00022741"/>
    </source>
</evidence>
<dbReference type="InterPro" id="IPR014018">
    <property type="entry name" value="SecA_motor_DEAD"/>
</dbReference>
<dbReference type="PROSITE" id="PS01312">
    <property type="entry name" value="SECA"/>
    <property type="match status" value="1"/>
</dbReference>
<proteinExistence type="inferred from homology"/>
<dbReference type="PROSITE" id="PS51196">
    <property type="entry name" value="SECA_MOTOR_DEAD"/>
    <property type="match status" value="1"/>
</dbReference>
<keyword evidence="8 10" id="KW-0811">Translocation</keyword>
<keyword evidence="6 10" id="KW-0653">Protein transport</keyword>
<evidence type="ECO:0000256" key="2">
    <source>
        <dbReference type="ARBA" id="ARBA00007650"/>
    </source>
</evidence>
<comment type="function">
    <text evidence="10">Part of the Sec protein translocase complex. Interacts with the SecYEG preprotein conducting channel. Has a central role in coupling the hydrolysis of ATP to the transfer of proteins into and across the cell membrane, serving as an ATP-driven molecular motor driving the stepwise translocation of polypeptide chains across the membrane.</text>
</comment>
<keyword evidence="14" id="KW-0934">Plastid</keyword>
<dbReference type="NCBIfam" id="TIGR00963">
    <property type="entry name" value="secA"/>
    <property type="match status" value="1"/>
</dbReference>
<dbReference type="InterPro" id="IPR000185">
    <property type="entry name" value="SecA"/>
</dbReference>
<dbReference type="NCBIfam" id="NF009538">
    <property type="entry name" value="PRK12904.1"/>
    <property type="match status" value="1"/>
</dbReference>
<dbReference type="HAMAP" id="MF_01382">
    <property type="entry name" value="SecA"/>
    <property type="match status" value="1"/>
</dbReference>
<dbReference type="InterPro" id="IPR014001">
    <property type="entry name" value="Helicase_ATP-bd"/>
</dbReference>
<dbReference type="GO" id="GO:0005737">
    <property type="term" value="C:cytoplasm"/>
    <property type="evidence" value="ECO:0007669"/>
    <property type="project" value="UniProtKB-SubCell"/>
</dbReference>
<dbReference type="InterPro" id="IPR011115">
    <property type="entry name" value="SecA_DEAD"/>
</dbReference>
<dbReference type="Pfam" id="PF07517">
    <property type="entry name" value="SecA_DEAD"/>
    <property type="match status" value="1"/>
</dbReference>
<sequence>MINLFTNTKTVWNKYKEILTLINEIEQELLELSDTELKSRTLKIKYFAFEQKELDKKTIAEGFALTREASKRTTNLRHYDVQILGGLVLNDGKIAEMKTGEGKTLVSTSPALVNSFLGTGVHIVTINDYLAKRDAEWMGQIYRFLGLQVGLIQFDMEVSERKINYLRDITYVTNVDLVFDFLKDNMVTEQMDLVQTPFNFCIIDEVDSILIDEARTPLIISRECNLAVEKYFKANEVAKYLENKKHFDIDEKAKKISLTDKGLERTKILLKVNNLYSIQDPWIPYVLNALKAQYLFFKDVHYILKKKVIVIIDEFTGRVMEGRKWGDGLHQAIEAKENIQILKGSETLASITYQNFFRLYPKISGMTGTAKTEELEFENIYGLAVSVLPTYEKMKRQDQRDLIFIDEIGKWRAIAKECLKMYEIGRPVLVGTTTIQNSEILSQLLSTYNIPHQLLNAKPENIKKEAAVIAQAGCLKSITIATNMAGRGTDILLGGNPEFKALESTRIILQNLIDDKDHFFVSGVNLTRLKQTLRKNPKLLTYLQTDLNTFLTVFSVSNKKLNILETFISDLHKQLLKSYKELKKKESQIVKSLGGLYVIGTERHESRRIDNQLRGRSGRQGNPGSSRFFLSLNDPLIRIFGGSKIQNLMQKFQIDDESIDSSFLTDALNSAQQKVEGFYYDQRKTLNKYDQVLDKQRKVIYYLRERVLYILVMRDLVMEFSEGFLDDFIEYLECNNGEGKNITLTKRIIRLLNRLSISSEMIYNNLDKLSILRKFLYEQLWASYTCKEFRYSCSTDSRVLDRYNQLVFFKYIDFYWYKHLENMNFLLDATSWEGYAQKDPFIQYEDRAIELLESSLKDCRDSIIFEIFISNLILTDMI</sequence>
<dbReference type="Pfam" id="PF07516">
    <property type="entry name" value="SecA_SW"/>
    <property type="match status" value="1"/>
</dbReference>
<protein>
    <recommendedName>
        <fullName evidence="10 11">Protein translocase subunit SecA</fullName>
        <ecNumber evidence="10">7.4.2.8</ecNumber>
    </recommendedName>
</protein>
<dbReference type="PROSITE" id="PS51192">
    <property type="entry name" value="HELICASE_ATP_BIND_1"/>
    <property type="match status" value="1"/>
</dbReference>
<evidence type="ECO:0000259" key="12">
    <source>
        <dbReference type="PROSITE" id="PS51192"/>
    </source>
</evidence>
<dbReference type="EC" id="7.4.2.8" evidence="10"/>
<dbReference type="SUPFAM" id="SSF81767">
    <property type="entry name" value="Pre-protein crosslinking domain of SecA"/>
    <property type="match status" value="1"/>
</dbReference>
<dbReference type="CDD" id="cd17928">
    <property type="entry name" value="DEXDc_SecA"/>
    <property type="match status" value="1"/>
</dbReference>
<comment type="catalytic activity">
    <reaction evidence="10">
        <text>ATP + H2O + cellular proteinSide 1 = ADP + phosphate + cellular proteinSide 2.</text>
        <dbReference type="EC" id="7.4.2.8"/>
    </reaction>
</comment>
<dbReference type="InterPro" id="IPR036670">
    <property type="entry name" value="SecA_X-link_sf"/>
</dbReference>
<geneLocation type="plastid" evidence="14"/>
<dbReference type="GO" id="GO:0065002">
    <property type="term" value="P:intracellular protein transmembrane transport"/>
    <property type="evidence" value="ECO:0007669"/>
    <property type="project" value="UniProtKB-UniRule"/>
</dbReference>
<feature type="binding site" evidence="10">
    <location>
        <begin position="100"/>
        <end position="104"/>
    </location>
    <ligand>
        <name>ATP</name>
        <dbReference type="ChEBI" id="CHEBI:30616"/>
    </ligand>
</feature>
<evidence type="ECO:0000256" key="6">
    <source>
        <dbReference type="ARBA" id="ARBA00022927"/>
    </source>
</evidence>
<dbReference type="InterPro" id="IPR020937">
    <property type="entry name" value="SecA_CS"/>
</dbReference>
<evidence type="ECO:0000256" key="7">
    <source>
        <dbReference type="ARBA" id="ARBA00022967"/>
    </source>
</evidence>
<dbReference type="FunFam" id="3.90.1440.10:FF:000003">
    <property type="entry name" value="Preprotein translocase SecA subunit"/>
    <property type="match status" value="1"/>
</dbReference>
<evidence type="ECO:0000256" key="11">
    <source>
        <dbReference type="RuleBase" id="RU003874"/>
    </source>
</evidence>
<evidence type="ECO:0000259" key="13">
    <source>
        <dbReference type="PROSITE" id="PS51196"/>
    </source>
</evidence>
<dbReference type="Gene3D" id="3.90.1440.10">
    <property type="entry name" value="SecA, preprotein cross-linking domain"/>
    <property type="match status" value="1"/>
</dbReference>
<comment type="subunit">
    <text evidence="10">Monomer and homodimer. Part of the essential Sec protein translocation apparatus which comprises SecA, SecYEG and auxiliary proteins SecDF. Other proteins may also be involved.</text>
</comment>
<keyword evidence="4 10" id="KW-0547">Nucleotide-binding</keyword>
<dbReference type="Pfam" id="PF01043">
    <property type="entry name" value="SecA_PP_bind"/>
    <property type="match status" value="1"/>
</dbReference>
<dbReference type="InterPro" id="IPR036266">
    <property type="entry name" value="SecA_Wing/Scaffold_sf"/>
</dbReference>
<keyword evidence="9 10" id="KW-0472">Membrane</keyword>
<dbReference type="SUPFAM" id="SSF81886">
    <property type="entry name" value="Helical scaffold and wing domains of SecA"/>
    <property type="match status" value="1"/>
</dbReference>
<keyword evidence="5 10" id="KW-0067">ATP-binding</keyword>
<evidence type="ECO:0000256" key="9">
    <source>
        <dbReference type="ARBA" id="ARBA00023136"/>
    </source>
</evidence>
<accession>A0A8F0F730</accession>
<dbReference type="GO" id="GO:0005886">
    <property type="term" value="C:plasma membrane"/>
    <property type="evidence" value="ECO:0007669"/>
    <property type="project" value="UniProtKB-SubCell"/>
</dbReference>
<dbReference type="PANTHER" id="PTHR30612:SF0">
    <property type="entry name" value="CHLOROPLAST PROTEIN-TRANSPORTING ATPASE"/>
    <property type="match status" value="1"/>
</dbReference>
<dbReference type="GO" id="GO:0017038">
    <property type="term" value="P:protein import"/>
    <property type="evidence" value="ECO:0007669"/>
    <property type="project" value="InterPro"/>
</dbReference>
<dbReference type="PRINTS" id="PR00906">
    <property type="entry name" value="SECA"/>
</dbReference>
<keyword evidence="7 10" id="KW-1278">Translocase</keyword>
<dbReference type="InterPro" id="IPR011116">
    <property type="entry name" value="SecA_Wing/Scaffold"/>
</dbReference>
<dbReference type="GO" id="GO:0006605">
    <property type="term" value="P:protein targeting"/>
    <property type="evidence" value="ECO:0007669"/>
    <property type="project" value="UniProtKB-UniRule"/>
</dbReference>
<dbReference type="PANTHER" id="PTHR30612">
    <property type="entry name" value="SECA INNER MEMBRANE COMPONENT OF SEC PROTEIN SECRETION SYSTEM"/>
    <property type="match status" value="1"/>
</dbReference>
<organism evidence="14">
    <name type="scientific">Protohalopteris sp</name>
    <dbReference type="NCBI Taxonomy" id="2843287"/>
    <lineage>
        <taxon>Eukaryota</taxon>
        <taxon>Sar</taxon>
        <taxon>Stramenopiles</taxon>
        <taxon>Ochrophyta</taxon>
        <taxon>PX clade</taxon>
        <taxon>Phaeophyceae</taxon>
        <taxon>Sphacelariales</taxon>
        <taxon>Stypocaulaceae</taxon>
        <taxon>Protohalopteris</taxon>
    </lineage>
</organism>
<evidence type="ECO:0000256" key="3">
    <source>
        <dbReference type="ARBA" id="ARBA00022448"/>
    </source>
</evidence>
<evidence type="ECO:0000256" key="10">
    <source>
        <dbReference type="HAMAP-Rule" id="MF_01382"/>
    </source>
</evidence>
<dbReference type="Pfam" id="PF21090">
    <property type="entry name" value="P-loop_SecA"/>
    <property type="match status" value="1"/>
</dbReference>
<dbReference type="InterPro" id="IPR027417">
    <property type="entry name" value="P-loop_NTPase"/>
</dbReference>
<comment type="subcellular location">
    <subcellularLocation>
        <location evidence="10">Cell membrane</location>
        <topology evidence="10">Peripheral membrane protein</topology>
        <orientation evidence="10">Cytoplasmic side</orientation>
    </subcellularLocation>
    <subcellularLocation>
        <location evidence="10">Cytoplasm</location>
    </subcellularLocation>
    <subcellularLocation>
        <location evidence="1">Membrane</location>
        <topology evidence="1">Peripheral membrane protein</topology>
    </subcellularLocation>
    <text evidence="10">Distribution is 50-50.</text>
</comment>
<dbReference type="EMBL" id="MZ156028">
    <property type="protein sequence ID" value="QWK41802.1"/>
    <property type="molecule type" value="Genomic_DNA"/>
</dbReference>
<evidence type="ECO:0000256" key="8">
    <source>
        <dbReference type="ARBA" id="ARBA00023010"/>
    </source>
</evidence>
<evidence type="ECO:0000313" key="14">
    <source>
        <dbReference type="EMBL" id="QWK41802.1"/>
    </source>
</evidence>
<dbReference type="CDD" id="cd18803">
    <property type="entry name" value="SF2_C_secA"/>
    <property type="match status" value="1"/>
</dbReference>
<dbReference type="SMART" id="SM00957">
    <property type="entry name" value="SecA_DEAD"/>
    <property type="match status" value="1"/>
</dbReference>
<evidence type="ECO:0000256" key="5">
    <source>
        <dbReference type="ARBA" id="ARBA00022840"/>
    </source>
</evidence>
<feature type="domain" description="Helicase ATP-binding" evidence="12">
    <location>
        <begin position="84"/>
        <end position="221"/>
    </location>
</feature>
<dbReference type="GO" id="GO:0008564">
    <property type="term" value="F:protein-exporting ATPase activity"/>
    <property type="evidence" value="ECO:0007669"/>
    <property type="project" value="UniProtKB-EC"/>
</dbReference>
<gene>
    <name evidence="10 14" type="primary">secA</name>
</gene>
<dbReference type="SUPFAM" id="SSF52540">
    <property type="entry name" value="P-loop containing nucleoside triphosphate hydrolases"/>
    <property type="match status" value="2"/>
</dbReference>